<dbReference type="InterPro" id="IPR005117">
    <property type="entry name" value="NiRdtase/SiRdtase_haem-b_fer"/>
</dbReference>
<dbReference type="GO" id="GO:0016002">
    <property type="term" value="F:sulfite reductase activity"/>
    <property type="evidence" value="ECO:0007669"/>
    <property type="project" value="TreeGrafter"/>
</dbReference>
<dbReference type="InterPro" id="IPR036136">
    <property type="entry name" value="Nit/Sulf_reduc_fer-like_dom_sf"/>
</dbReference>
<dbReference type="Proteomes" id="UP000323521">
    <property type="component" value="Chromosome"/>
</dbReference>
<dbReference type="InterPro" id="IPR045169">
    <property type="entry name" value="NO2/SO3_Rdtase_4Fe4S_prot"/>
</dbReference>
<dbReference type="RefSeq" id="WP_148137089.1">
    <property type="nucleotide sequence ID" value="NZ_CP017634.1"/>
</dbReference>
<gene>
    <name evidence="9" type="ORF">DCMF_25790</name>
</gene>
<evidence type="ECO:0000256" key="3">
    <source>
        <dbReference type="ARBA" id="ARBA00022617"/>
    </source>
</evidence>
<evidence type="ECO:0000256" key="6">
    <source>
        <dbReference type="ARBA" id="ARBA00023004"/>
    </source>
</evidence>
<keyword evidence="4" id="KW-0479">Metal-binding</keyword>
<evidence type="ECO:0000256" key="1">
    <source>
        <dbReference type="ARBA" id="ARBA00010429"/>
    </source>
</evidence>
<dbReference type="InterPro" id="IPR006067">
    <property type="entry name" value="NO2/SO3_Rdtase_4Fe4S_dom"/>
</dbReference>
<dbReference type="GO" id="GO:0050311">
    <property type="term" value="F:sulfite reductase (ferredoxin) activity"/>
    <property type="evidence" value="ECO:0007669"/>
    <property type="project" value="TreeGrafter"/>
</dbReference>
<dbReference type="SUPFAM" id="SSF54862">
    <property type="entry name" value="4Fe-4S ferredoxins"/>
    <property type="match status" value="1"/>
</dbReference>
<dbReference type="PROSITE" id="PS00365">
    <property type="entry name" value="NIR_SIR"/>
    <property type="match status" value="1"/>
</dbReference>
<dbReference type="NCBIfam" id="TIGR02912">
    <property type="entry name" value="sulfite_red_C"/>
    <property type="match status" value="1"/>
</dbReference>
<dbReference type="GO" id="GO:0000103">
    <property type="term" value="P:sulfate assimilation"/>
    <property type="evidence" value="ECO:0007669"/>
    <property type="project" value="TreeGrafter"/>
</dbReference>
<dbReference type="Gene3D" id="3.30.70.20">
    <property type="match status" value="1"/>
</dbReference>
<dbReference type="PANTHER" id="PTHR11493:SF54">
    <property type="entry name" value="ANAEROBIC SULFITE REDUCTASE SUBUNIT C"/>
    <property type="match status" value="1"/>
</dbReference>
<dbReference type="AlphaFoldDB" id="A0A3G1KZ24"/>
<dbReference type="InterPro" id="IPR017900">
    <property type="entry name" value="4Fe4S_Fe_S_CS"/>
</dbReference>
<reference evidence="9 10" key="1">
    <citation type="submission" date="2016-10" db="EMBL/GenBank/DDBJ databases">
        <title>Complete Genome Sequence of Peptococcaceae strain DCMF.</title>
        <authorList>
            <person name="Edwards R.J."/>
            <person name="Holland S.I."/>
            <person name="Deshpande N.P."/>
            <person name="Wong Y.K."/>
            <person name="Ertan H."/>
            <person name="Manefield M."/>
            <person name="Russell T.L."/>
            <person name="Lee M.J."/>
        </authorList>
    </citation>
    <scope>NUCLEOTIDE SEQUENCE [LARGE SCALE GENOMIC DNA]</scope>
    <source>
        <strain evidence="9 10">DCMF</strain>
    </source>
</reference>
<dbReference type="PROSITE" id="PS51379">
    <property type="entry name" value="4FE4S_FER_2"/>
    <property type="match status" value="2"/>
</dbReference>
<keyword evidence="3" id="KW-0349">Heme</keyword>
<dbReference type="Gene3D" id="3.90.480.20">
    <property type="match status" value="1"/>
</dbReference>
<feature type="domain" description="4Fe-4S ferredoxin-type" evidence="8">
    <location>
        <begin position="167"/>
        <end position="196"/>
    </location>
</feature>
<proteinExistence type="inferred from homology"/>
<evidence type="ECO:0000256" key="5">
    <source>
        <dbReference type="ARBA" id="ARBA00023002"/>
    </source>
</evidence>
<dbReference type="GO" id="GO:0020037">
    <property type="term" value="F:heme binding"/>
    <property type="evidence" value="ECO:0007669"/>
    <property type="project" value="InterPro"/>
</dbReference>
<name>A0A3G1KZ24_FORW1</name>
<keyword evidence="2" id="KW-0004">4Fe-4S</keyword>
<dbReference type="GO" id="GO:0051539">
    <property type="term" value="F:4 iron, 4 sulfur cluster binding"/>
    <property type="evidence" value="ECO:0007669"/>
    <property type="project" value="UniProtKB-KW"/>
</dbReference>
<dbReference type="InterPro" id="IPR006066">
    <property type="entry name" value="NO2/SO3_Rdtase_FeS/sirohaem_BS"/>
</dbReference>
<accession>A0A3G1KZ24</accession>
<dbReference type="PROSITE" id="PS00198">
    <property type="entry name" value="4FE4S_FER_1"/>
    <property type="match status" value="1"/>
</dbReference>
<dbReference type="Gene3D" id="3.30.413.10">
    <property type="entry name" value="Sulfite Reductase Hemoprotein, domain 1"/>
    <property type="match status" value="1"/>
</dbReference>
<evidence type="ECO:0000256" key="7">
    <source>
        <dbReference type="ARBA" id="ARBA00023014"/>
    </source>
</evidence>
<protein>
    <submittedName>
        <fullName evidence="9">Sulfite reductase subunit C</fullName>
    </submittedName>
</protein>
<dbReference type="Pfam" id="PF00037">
    <property type="entry name" value="Fer4"/>
    <property type="match status" value="1"/>
</dbReference>
<dbReference type="InterPro" id="IPR017896">
    <property type="entry name" value="4Fe4S_Fe-S-bd"/>
</dbReference>
<dbReference type="SUPFAM" id="SSF56014">
    <property type="entry name" value="Nitrite and sulphite reductase 4Fe-4S domain-like"/>
    <property type="match status" value="1"/>
</dbReference>
<dbReference type="GO" id="GO:0009337">
    <property type="term" value="C:sulfite reductase complex (NADPH)"/>
    <property type="evidence" value="ECO:0007669"/>
    <property type="project" value="TreeGrafter"/>
</dbReference>
<dbReference type="Pfam" id="PF01077">
    <property type="entry name" value="NIR_SIR"/>
    <property type="match status" value="1"/>
</dbReference>
<sequence>MQDMNTKKLKKNAYRITKERGITALRIRVPGGHLPIKFFDVIKTIAEKYGNGSVHITTRQGFEIPGIRMEDMEEINQLILPLINDLKGLGVPIPRDTSGYPASGTRNISACIGNRVCQYANYDTTALAYEIEKAVYPHDFHVKIALTGCPNDCIKAHMQDFGIIGQVEPHYQAERCVGCQACVKNCRKRVTGALQFINEKVVRDAQRCIGCGECILKCPTSAWTRGKNFYRVIIMGRTGKKNPRLAQTFLEWVEIEPVIQIIQNTYQFIDKYIDRSLDKEHIGYIIDREGYQKFQTEVLTGVVLNKEAHLAQSINYQGYHYNRI</sequence>
<dbReference type="KEGG" id="fwa:DCMF_25790"/>
<organism evidence="9 10">
    <name type="scientific">Formimonas warabiya</name>
    <dbReference type="NCBI Taxonomy" id="1761012"/>
    <lineage>
        <taxon>Bacteria</taxon>
        <taxon>Bacillati</taxon>
        <taxon>Bacillota</taxon>
        <taxon>Clostridia</taxon>
        <taxon>Eubacteriales</taxon>
        <taxon>Peptococcaceae</taxon>
        <taxon>Candidatus Formimonas</taxon>
    </lineage>
</organism>
<evidence type="ECO:0000313" key="9">
    <source>
        <dbReference type="EMBL" id="ATW27711.1"/>
    </source>
</evidence>
<dbReference type="PANTHER" id="PTHR11493">
    <property type="entry name" value="SULFITE REDUCTASE [NADPH] SUBUNIT BETA-RELATED"/>
    <property type="match status" value="1"/>
</dbReference>
<keyword evidence="5" id="KW-0560">Oxidoreductase</keyword>
<dbReference type="OrthoDB" id="9800558at2"/>
<keyword evidence="6" id="KW-0408">Iron</keyword>
<dbReference type="InterPro" id="IPR014261">
    <property type="entry name" value="Sulphite_reductase_C"/>
</dbReference>
<dbReference type="SUPFAM" id="SSF55124">
    <property type="entry name" value="Nitrite/Sulfite reductase N-terminal domain-like"/>
    <property type="match status" value="1"/>
</dbReference>
<evidence type="ECO:0000256" key="2">
    <source>
        <dbReference type="ARBA" id="ARBA00022485"/>
    </source>
</evidence>
<dbReference type="PRINTS" id="PR00397">
    <property type="entry name" value="SIROHAEM"/>
</dbReference>
<dbReference type="GO" id="GO:0046872">
    <property type="term" value="F:metal ion binding"/>
    <property type="evidence" value="ECO:0007669"/>
    <property type="project" value="UniProtKB-KW"/>
</dbReference>
<keyword evidence="10" id="KW-1185">Reference proteome</keyword>
<evidence type="ECO:0000313" key="10">
    <source>
        <dbReference type="Proteomes" id="UP000323521"/>
    </source>
</evidence>
<evidence type="ECO:0000259" key="8">
    <source>
        <dbReference type="PROSITE" id="PS51379"/>
    </source>
</evidence>
<keyword evidence="7" id="KW-0411">Iron-sulfur</keyword>
<dbReference type="EMBL" id="CP017634">
    <property type="protein sequence ID" value="ATW27711.1"/>
    <property type="molecule type" value="Genomic_DNA"/>
</dbReference>
<evidence type="ECO:0000256" key="4">
    <source>
        <dbReference type="ARBA" id="ARBA00022723"/>
    </source>
</evidence>
<dbReference type="InterPro" id="IPR045854">
    <property type="entry name" value="NO2/SO3_Rdtase_4Fe4S_sf"/>
</dbReference>
<comment type="similarity">
    <text evidence="1">Belongs to the nitrite and sulfite reductase 4Fe-4S domain family.</text>
</comment>
<feature type="domain" description="4Fe-4S ferredoxin-type" evidence="8">
    <location>
        <begin position="199"/>
        <end position="228"/>
    </location>
</feature>
<dbReference type="Pfam" id="PF03460">
    <property type="entry name" value="NIR_SIR_ferr"/>
    <property type="match status" value="1"/>
</dbReference>